<keyword evidence="3" id="KW-1185">Reference proteome</keyword>
<proteinExistence type="predicted"/>
<feature type="transmembrane region" description="Helical" evidence="1">
    <location>
        <begin position="44"/>
        <end position="64"/>
    </location>
</feature>
<name>A0ABQ3X132_9ACTN</name>
<evidence type="ECO:0008006" key="4">
    <source>
        <dbReference type="Google" id="ProtNLM"/>
    </source>
</evidence>
<feature type="transmembrane region" description="Helical" evidence="1">
    <location>
        <begin position="71"/>
        <end position="90"/>
    </location>
</feature>
<organism evidence="2 3">
    <name type="scientific">Actinoplanes couchii</name>
    <dbReference type="NCBI Taxonomy" id="403638"/>
    <lineage>
        <taxon>Bacteria</taxon>
        <taxon>Bacillati</taxon>
        <taxon>Actinomycetota</taxon>
        <taxon>Actinomycetes</taxon>
        <taxon>Micromonosporales</taxon>
        <taxon>Micromonosporaceae</taxon>
        <taxon>Actinoplanes</taxon>
    </lineage>
</organism>
<evidence type="ECO:0000256" key="1">
    <source>
        <dbReference type="SAM" id="Phobius"/>
    </source>
</evidence>
<keyword evidence="1" id="KW-0812">Transmembrane</keyword>
<dbReference type="RefSeq" id="WP_203793037.1">
    <property type="nucleotide sequence ID" value="NZ_BAAAQE010000054.1"/>
</dbReference>
<evidence type="ECO:0000313" key="3">
    <source>
        <dbReference type="Proteomes" id="UP000612282"/>
    </source>
</evidence>
<sequence length="122" mass="12460">MTAVEHAAPVRARVLPARLAALTGVAGIAVHLILAGSHAGHAPAILAALGALALVCVPCGVSLWRSPGDRASWLTMLALSGIMMLLHLGMNPQGPMLAVVLAVPAVQAVLGAVAFLQRYGYR</sequence>
<keyword evidence="1" id="KW-0472">Membrane</keyword>
<dbReference type="Proteomes" id="UP000612282">
    <property type="component" value="Unassembled WGS sequence"/>
</dbReference>
<gene>
    <name evidence="2" type="ORF">Aco03nite_006320</name>
</gene>
<evidence type="ECO:0000313" key="2">
    <source>
        <dbReference type="EMBL" id="GID52228.1"/>
    </source>
</evidence>
<accession>A0ABQ3X132</accession>
<protein>
    <recommendedName>
        <fullName evidence="4">Integral membrane protein</fullName>
    </recommendedName>
</protein>
<feature type="transmembrane region" description="Helical" evidence="1">
    <location>
        <begin position="19"/>
        <end position="38"/>
    </location>
</feature>
<reference evidence="2 3" key="1">
    <citation type="submission" date="2021-01" db="EMBL/GenBank/DDBJ databases">
        <title>Whole genome shotgun sequence of Actinoplanes couchii NBRC 106145.</title>
        <authorList>
            <person name="Komaki H."/>
            <person name="Tamura T."/>
        </authorList>
    </citation>
    <scope>NUCLEOTIDE SEQUENCE [LARGE SCALE GENOMIC DNA]</scope>
    <source>
        <strain evidence="2 3">NBRC 106145</strain>
    </source>
</reference>
<feature type="transmembrane region" description="Helical" evidence="1">
    <location>
        <begin position="96"/>
        <end position="116"/>
    </location>
</feature>
<keyword evidence="1" id="KW-1133">Transmembrane helix</keyword>
<comment type="caution">
    <text evidence="2">The sequence shown here is derived from an EMBL/GenBank/DDBJ whole genome shotgun (WGS) entry which is preliminary data.</text>
</comment>
<dbReference type="EMBL" id="BOMG01000012">
    <property type="protein sequence ID" value="GID52228.1"/>
    <property type="molecule type" value="Genomic_DNA"/>
</dbReference>